<keyword evidence="3" id="KW-0675">Receptor</keyword>
<keyword evidence="6" id="KW-1133">Transmembrane helix</keyword>
<keyword evidence="8" id="KW-1185">Reference proteome</keyword>
<evidence type="ECO:0000313" key="8">
    <source>
        <dbReference type="Proteomes" id="UP001186944"/>
    </source>
</evidence>
<evidence type="ECO:0000256" key="1">
    <source>
        <dbReference type="ARBA" id="ARBA00004141"/>
    </source>
</evidence>
<evidence type="ECO:0000256" key="3">
    <source>
        <dbReference type="ARBA" id="ARBA00023170"/>
    </source>
</evidence>
<feature type="transmembrane region" description="Helical" evidence="6">
    <location>
        <begin position="110"/>
        <end position="130"/>
    </location>
</feature>
<dbReference type="GO" id="GO:0005886">
    <property type="term" value="C:plasma membrane"/>
    <property type="evidence" value="ECO:0007669"/>
    <property type="project" value="TreeGrafter"/>
</dbReference>
<evidence type="ECO:0000256" key="5">
    <source>
        <dbReference type="SAM" id="MobiDB-lite"/>
    </source>
</evidence>
<keyword evidence="6" id="KW-0812">Transmembrane</keyword>
<dbReference type="AlphaFoldDB" id="A0AA89CCK7"/>
<dbReference type="PANTHER" id="PTHR24243">
    <property type="entry name" value="G-PROTEIN COUPLED RECEPTOR"/>
    <property type="match status" value="1"/>
</dbReference>
<evidence type="ECO:0008006" key="9">
    <source>
        <dbReference type="Google" id="ProtNLM"/>
    </source>
</evidence>
<evidence type="ECO:0000256" key="6">
    <source>
        <dbReference type="SAM" id="Phobius"/>
    </source>
</evidence>
<dbReference type="GO" id="GO:0004930">
    <property type="term" value="F:G protein-coupled receptor activity"/>
    <property type="evidence" value="ECO:0007669"/>
    <property type="project" value="UniProtKB-KW"/>
</dbReference>
<proteinExistence type="predicted"/>
<reference evidence="7" key="1">
    <citation type="submission" date="2019-08" db="EMBL/GenBank/DDBJ databases">
        <title>The improved chromosome-level genome for the pearl oyster Pinctada fucata martensii using PacBio sequencing and Hi-C.</title>
        <authorList>
            <person name="Zheng Z."/>
        </authorList>
    </citation>
    <scope>NUCLEOTIDE SEQUENCE</scope>
    <source>
        <strain evidence="7">ZZ-2019</strain>
        <tissue evidence="7">Adductor muscle</tissue>
    </source>
</reference>
<evidence type="ECO:0000256" key="2">
    <source>
        <dbReference type="ARBA" id="ARBA00023040"/>
    </source>
</evidence>
<dbReference type="Proteomes" id="UP001186944">
    <property type="component" value="Unassembled WGS sequence"/>
</dbReference>
<comment type="subcellular location">
    <subcellularLocation>
        <location evidence="1">Membrane</location>
        <topology evidence="1">Multi-pass membrane protein</topology>
    </subcellularLocation>
</comment>
<feature type="transmembrane region" description="Helical" evidence="6">
    <location>
        <begin position="61"/>
        <end position="90"/>
    </location>
</feature>
<dbReference type="Gene3D" id="1.20.1070.10">
    <property type="entry name" value="Rhodopsin 7-helix transmembrane proteins"/>
    <property type="match status" value="1"/>
</dbReference>
<evidence type="ECO:0000256" key="4">
    <source>
        <dbReference type="ARBA" id="ARBA00023224"/>
    </source>
</evidence>
<comment type="caution">
    <text evidence="7">The sequence shown here is derived from an EMBL/GenBank/DDBJ whole genome shotgun (WGS) entry which is preliminary data.</text>
</comment>
<dbReference type="EMBL" id="VSWD01000003">
    <property type="protein sequence ID" value="KAK3105893.1"/>
    <property type="molecule type" value="Genomic_DNA"/>
</dbReference>
<feature type="compositionally biased region" description="Basic and acidic residues" evidence="5">
    <location>
        <begin position="40"/>
        <end position="49"/>
    </location>
</feature>
<evidence type="ECO:0000313" key="7">
    <source>
        <dbReference type="EMBL" id="KAK3105893.1"/>
    </source>
</evidence>
<sequence>MRGETIHLEGRNDPPWRCETTHPGGTKRPTLGAKRPTLGAERHGAKGKRGETTQTLYNREIIGLIAINVMLVTVSVVFVLLTMPNCIFFIVKDDWNYRVSLHETARYYLVFQVVFLLSDLNHAINFYLYFLSGKKFRRHFNALICCKKKKQPLRTQSTMITRSVRNTNYSISSSANSLVLNPSPSGERISSAGLNGYQNGDGRHGNMKNDTTHDTSLNGSTISLGDIKFGESSENGIATVSNSYKC</sequence>
<protein>
    <recommendedName>
        <fullName evidence="9">G-protein coupled receptors family 1 profile domain-containing protein</fullName>
    </recommendedName>
</protein>
<dbReference type="PANTHER" id="PTHR24243:SF230">
    <property type="entry name" value="G-PROTEIN COUPLED RECEPTORS FAMILY 1 PROFILE DOMAIN-CONTAINING PROTEIN"/>
    <property type="match status" value="1"/>
</dbReference>
<keyword evidence="4" id="KW-0807">Transducer</keyword>
<gene>
    <name evidence="7" type="ORF">FSP39_008047</name>
</gene>
<name>A0AA89CCK7_PINIB</name>
<feature type="region of interest" description="Disordered" evidence="5">
    <location>
        <begin position="1"/>
        <end position="49"/>
    </location>
</feature>
<feature type="region of interest" description="Disordered" evidence="5">
    <location>
        <begin position="197"/>
        <end position="216"/>
    </location>
</feature>
<dbReference type="SUPFAM" id="SSF81321">
    <property type="entry name" value="Family A G protein-coupled receptor-like"/>
    <property type="match status" value="1"/>
</dbReference>
<accession>A0AA89CCK7</accession>
<organism evidence="7 8">
    <name type="scientific">Pinctada imbricata</name>
    <name type="common">Atlantic pearl-oyster</name>
    <name type="synonym">Pinctada martensii</name>
    <dbReference type="NCBI Taxonomy" id="66713"/>
    <lineage>
        <taxon>Eukaryota</taxon>
        <taxon>Metazoa</taxon>
        <taxon>Spiralia</taxon>
        <taxon>Lophotrochozoa</taxon>
        <taxon>Mollusca</taxon>
        <taxon>Bivalvia</taxon>
        <taxon>Autobranchia</taxon>
        <taxon>Pteriomorphia</taxon>
        <taxon>Pterioida</taxon>
        <taxon>Pterioidea</taxon>
        <taxon>Pteriidae</taxon>
        <taxon>Pinctada</taxon>
    </lineage>
</organism>
<feature type="compositionally biased region" description="Basic and acidic residues" evidence="5">
    <location>
        <begin position="1"/>
        <end position="20"/>
    </location>
</feature>
<keyword evidence="2" id="KW-0297">G-protein coupled receptor</keyword>
<keyword evidence="6" id="KW-0472">Membrane</keyword>